<dbReference type="Pfam" id="PF00216">
    <property type="entry name" value="Bac_DNA_binding"/>
    <property type="match status" value="1"/>
</dbReference>
<dbReference type="RefSeq" id="WP_014454265.1">
    <property type="nucleotide sequence ID" value="NC_017098.1"/>
</dbReference>
<sequence length="293" mass="32090">MEQFTDLPPRIQKHLRGITESSGLPPGEDSLQLLTRNWIEKRQLFSAQIASLDMIELPEVAANDPRAVLLLTWSGSLISLETPDADGGRGFEYASIKLRHDVPGLTTAAGVEIDGNLTVDQVAVFSGAPISRSSEILHIASFPPDLAASEQNRRLREAVLFLTNGFAKLNRALTQVSSELDHFTTQNMVQFIAKRRGLTQAQTREIINDYVAMVRAGMLMGERVPVGSLGRAFLQQQAARKPYMGRNPATGEDLLIPAKPPTMVPKFSYSSAVKSAAERIHVPEEDASEDTTI</sequence>
<keyword evidence="2 4" id="KW-0238">DNA-binding</keyword>
<dbReference type="GO" id="GO:0003677">
    <property type="term" value="F:DNA binding"/>
    <property type="evidence" value="ECO:0007669"/>
    <property type="project" value="UniProtKB-KW"/>
</dbReference>
<evidence type="ECO:0000313" key="5">
    <source>
        <dbReference type="Proteomes" id="UP000007383"/>
    </source>
</evidence>
<evidence type="ECO:0000313" key="4">
    <source>
        <dbReference type="EMBL" id="AFG36267.1"/>
    </source>
</evidence>
<organism evidence="4 5">
    <name type="scientific">Spirochaeta africana (strain ATCC 700263 / DSM 8902 / Z-7692)</name>
    <dbReference type="NCBI Taxonomy" id="889378"/>
    <lineage>
        <taxon>Bacteria</taxon>
        <taxon>Pseudomonadati</taxon>
        <taxon>Spirochaetota</taxon>
        <taxon>Spirochaetia</taxon>
        <taxon>Spirochaetales</taxon>
        <taxon>Spirochaetaceae</taxon>
        <taxon>Spirochaeta</taxon>
    </lineage>
</organism>
<dbReference type="AlphaFoldDB" id="H9UFH4"/>
<reference evidence="5" key="1">
    <citation type="journal article" date="2013" name="Stand. Genomic Sci.">
        <title>Complete genome sequence of the halophilic bacterium Spirochaeta africana type strain (Z-7692(T)) from the alkaline Lake Magadi in the East African Rift.</title>
        <authorList>
            <person name="Liolos K."/>
            <person name="Abt B."/>
            <person name="Scheuner C."/>
            <person name="Teshima H."/>
            <person name="Held B."/>
            <person name="Lapidus A."/>
            <person name="Nolan M."/>
            <person name="Lucas S."/>
            <person name="Deshpande S."/>
            <person name="Cheng J.F."/>
            <person name="Tapia R."/>
            <person name="Goodwin L.A."/>
            <person name="Pitluck S."/>
            <person name="Pagani I."/>
            <person name="Ivanova N."/>
            <person name="Mavromatis K."/>
            <person name="Mikhailova N."/>
            <person name="Huntemann M."/>
            <person name="Pati A."/>
            <person name="Chen A."/>
            <person name="Palaniappan K."/>
            <person name="Land M."/>
            <person name="Rohde M."/>
            <person name="Tindall B.J."/>
            <person name="Detter J.C."/>
            <person name="Goker M."/>
            <person name="Bristow J."/>
            <person name="Eisen J.A."/>
            <person name="Markowitz V."/>
            <person name="Hugenholtz P."/>
            <person name="Woyke T."/>
            <person name="Klenk H.P."/>
            <person name="Kyrpides N.C."/>
        </authorList>
    </citation>
    <scope>NUCLEOTIDE SEQUENCE</scope>
    <source>
        <strain evidence="5">ATCC 700263 / DSM 8902 / Z-7692</strain>
    </source>
</reference>
<dbReference type="EMBL" id="CP003282">
    <property type="protein sequence ID" value="AFG36267.1"/>
    <property type="molecule type" value="Genomic_DNA"/>
</dbReference>
<evidence type="ECO:0000256" key="2">
    <source>
        <dbReference type="ARBA" id="ARBA00023125"/>
    </source>
</evidence>
<comment type="similarity">
    <text evidence="1 3">Belongs to the bacterial histone-like protein family.</text>
</comment>
<gene>
    <name evidence="4" type="ordered locus">Spiaf_0158</name>
</gene>
<dbReference type="GO" id="GO:0030527">
    <property type="term" value="F:structural constituent of chromatin"/>
    <property type="evidence" value="ECO:0007669"/>
    <property type="project" value="InterPro"/>
</dbReference>
<dbReference type="eggNOG" id="COG0776">
    <property type="taxonomic scope" value="Bacteria"/>
</dbReference>
<dbReference type="PATRIC" id="fig|889378.3.peg.161"/>
<dbReference type="HOGENOM" id="CLU_956165_0_0_12"/>
<dbReference type="SUPFAM" id="SSF47729">
    <property type="entry name" value="IHF-like DNA-binding proteins"/>
    <property type="match status" value="1"/>
</dbReference>
<evidence type="ECO:0000256" key="1">
    <source>
        <dbReference type="ARBA" id="ARBA00010529"/>
    </source>
</evidence>
<dbReference type="STRING" id="889378.Spiaf_0158"/>
<dbReference type="Gene3D" id="4.10.520.10">
    <property type="entry name" value="IHF-like DNA-binding proteins"/>
    <property type="match status" value="1"/>
</dbReference>
<dbReference type="InterPro" id="IPR000119">
    <property type="entry name" value="Hist_DNA-bd"/>
</dbReference>
<dbReference type="KEGG" id="sfc:Spiaf_0158"/>
<proteinExistence type="inferred from homology"/>
<dbReference type="Proteomes" id="UP000007383">
    <property type="component" value="Chromosome"/>
</dbReference>
<accession>H9UFH4</accession>
<name>H9UFH4_SPIAZ</name>
<dbReference type="OrthoDB" id="369107at2"/>
<dbReference type="InterPro" id="IPR010992">
    <property type="entry name" value="IHF-like_DNA-bd_dom_sf"/>
</dbReference>
<dbReference type="SMART" id="SM00411">
    <property type="entry name" value="BHL"/>
    <property type="match status" value="1"/>
</dbReference>
<dbReference type="CDD" id="cd00591">
    <property type="entry name" value="HU_IHF"/>
    <property type="match status" value="1"/>
</dbReference>
<keyword evidence="5" id="KW-1185">Reference proteome</keyword>
<protein>
    <submittedName>
        <fullName evidence="4">Bacterial nucleoid DNA-binding protein</fullName>
    </submittedName>
</protein>
<evidence type="ECO:0000256" key="3">
    <source>
        <dbReference type="RuleBase" id="RU003939"/>
    </source>
</evidence>